<dbReference type="InParanoid" id="A0A316V792"/>
<feature type="compositionally biased region" description="Basic and acidic residues" evidence="1">
    <location>
        <begin position="397"/>
        <end position="414"/>
    </location>
</feature>
<dbReference type="Proteomes" id="UP000245771">
    <property type="component" value="Unassembled WGS sequence"/>
</dbReference>
<evidence type="ECO:0000256" key="1">
    <source>
        <dbReference type="SAM" id="MobiDB-lite"/>
    </source>
</evidence>
<sequence>MAESLTPWMARSVCHGLLDITKEQKKQYSLGDDDEIAEENDDVTSFQRGSKVQIVRFLGFGAANVIHRQQDDTALWAIVADRTHWTCVKFSKECVDSFDRMHTRKLISMRGSVIALRWYRPGASIQADKLYSIEANSRGGGPFAAAVQSNESISAGIVPRLVLHVESIQLWGSINESIFWDTDDLQKFLLEDESHGGGVGNGTTSSLMMDREHKSAFKKWIGSIRRRYARAYAKKHQKTNATIQSASTLSSKQFTTGSEFSGPKPYQQPVEKKRTGRQAEAESVDAREKKKAKVEKADWGDSSLSWSDDHFGLQAAADTLLERKDGHSVIPNETETDFSDPFALATSAKSDEPSSLEVAAPIQSAEREVPQADPKAYAKEESKSSSNQDESGNRSSATEKDDSTSPEKERDPARSGDVNWTDLLNLADE</sequence>
<reference evidence="2 3" key="1">
    <citation type="journal article" date="2018" name="Mol. Biol. Evol.">
        <title>Broad Genomic Sampling Reveals a Smut Pathogenic Ancestry of the Fungal Clade Ustilaginomycotina.</title>
        <authorList>
            <person name="Kijpornyongpan T."/>
            <person name="Mondo S.J."/>
            <person name="Barry K."/>
            <person name="Sandor L."/>
            <person name="Lee J."/>
            <person name="Lipzen A."/>
            <person name="Pangilinan J."/>
            <person name="LaButti K."/>
            <person name="Hainaut M."/>
            <person name="Henrissat B."/>
            <person name="Grigoriev I.V."/>
            <person name="Spatafora J.W."/>
            <person name="Aime M.C."/>
        </authorList>
    </citation>
    <scope>NUCLEOTIDE SEQUENCE [LARGE SCALE GENOMIC DNA]</scope>
    <source>
        <strain evidence="2 3">MCA 3882</strain>
    </source>
</reference>
<dbReference type="RefSeq" id="XP_025353614.1">
    <property type="nucleotide sequence ID" value="XM_025499019.1"/>
</dbReference>
<feature type="region of interest" description="Disordered" evidence="1">
    <location>
        <begin position="235"/>
        <end position="308"/>
    </location>
</feature>
<proteinExistence type="predicted"/>
<feature type="compositionally biased region" description="Polar residues" evidence="1">
    <location>
        <begin position="239"/>
        <end position="259"/>
    </location>
</feature>
<name>A0A316V792_9BASI</name>
<feature type="region of interest" description="Disordered" evidence="1">
    <location>
        <begin position="329"/>
        <end position="429"/>
    </location>
</feature>
<evidence type="ECO:0008006" key="4">
    <source>
        <dbReference type="Google" id="ProtNLM"/>
    </source>
</evidence>
<organism evidence="2 3">
    <name type="scientific">Meira miltonrushii</name>
    <dbReference type="NCBI Taxonomy" id="1280837"/>
    <lineage>
        <taxon>Eukaryota</taxon>
        <taxon>Fungi</taxon>
        <taxon>Dikarya</taxon>
        <taxon>Basidiomycota</taxon>
        <taxon>Ustilaginomycotina</taxon>
        <taxon>Exobasidiomycetes</taxon>
        <taxon>Exobasidiales</taxon>
        <taxon>Brachybasidiaceae</taxon>
        <taxon>Meira</taxon>
    </lineage>
</organism>
<keyword evidence="3" id="KW-1185">Reference proteome</keyword>
<dbReference type="OrthoDB" id="3144405at2759"/>
<feature type="compositionally biased region" description="Polar residues" evidence="1">
    <location>
        <begin position="387"/>
        <end position="396"/>
    </location>
</feature>
<accession>A0A316V792</accession>
<dbReference type="GeneID" id="37020800"/>
<gene>
    <name evidence="2" type="ORF">FA14DRAFT_161231</name>
</gene>
<protein>
    <recommendedName>
        <fullName evidence="4">Telomere replication protein EST3</fullName>
    </recommendedName>
</protein>
<feature type="compositionally biased region" description="Basic and acidic residues" evidence="1">
    <location>
        <begin position="270"/>
        <end position="299"/>
    </location>
</feature>
<evidence type="ECO:0000313" key="2">
    <source>
        <dbReference type="EMBL" id="PWN33312.1"/>
    </source>
</evidence>
<dbReference type="EMBL" id="KZ819604">
    <property type="protein sequence ID" value="PWN33312.1"/>
    <property type="molecule type" value="Genomic_DNA"/>
</dbReference>
<dbReference type="AlphaFoldDB" id="A0A316V792"/>
<evidence type="ECO:0000313" key="3">
    <source>
        <dbReference type="Proteomes" id="UP000245771"/>
    </source>
</evidence>
<feature type="compositionally biased region" description="Basic and acidic residues" evidence="1">
    <location>
        <begin position="365"/>
        <end position="383"/>
    </location>
</feature>